<organism evidence="3 4">
    <name type="scientific">candidate division CSSED10-310 bacterium</name>
    <dbReference type="NCBI Taxonomy" id="2855610"/>
    <lineage>
        <taxon>Bacteria</taxon>
        <taxon>Bacteria division CSSED10-310</taxon>
    </lineage>
</organism>
<evidence type="ECO:0000259" key="2">
    <source>
        <dbReference type="Pfam" id="PF00497"/>
    </source>
</evidence>
<evidence type="ECO:0000256" key="1">
    <source>
        <dbReference type="ARBA" id="ARBA00022729"/>
    </source>
</evidence>
<keyword evidence="1" id="KW-0732">Signal</keyword>
<dbReference type="EMBL" id="JBHPBY010000130">
    <property type="protein sequence ID" value="MFC1850860.1"/>
    <property type="molecule type" value="Genomic_DNA"/>
</dbReference>
<dbReference type="PANTHER" id="PTHR35936:SF25">
    <property type="entry name" value="ABC TRANSPORTER SUBSTRATE-BINDING PROTEIN"/>
    <property type="match status" value="1"/>
</dbReference>
<name>A0ABV6YXF8_UNCC1</name>
<reference evidence="3 4" key="1">
    <citation type="submission" date="2024-09" db="EMBL/GenBank/DDBJ databases">
        <title>Laminarin stimulates single cell rates of sulfate reduction while oxygen inhibits transcriptomic activity in coastal marine sediment.</title>
        <authorList>
            <person name="Lindsay M."/>
            <person name="Orcutt B."/>
            <person name="Emerson D."/>
            <person name="Stepanauskas R."/>
            <person name="D'Angelo T."/>
        </authorList>
    </citation>
    <scope>NUCLEOTIDE SEQUENCE [LARGE SCALE GENOMIC DNA]</scope>
    <source>
        <strain evidence="3">SAG AM-311-K15</strain>
    </source>
</reference>
<dbReference type="Proteomes" id="UP001594351">
    <property type="component" value="Unassembled WGS sequence"/>
</dbReference>
<keyword evidence="4" id="KW-1185">Reference proteome</keyword>
<evidence type="ECO:0000313" key="4">
    <source>
        <dbReference type="Proteomes" id="UP001594351"/>
    </source>
</evidence>
<gene>
    <name evidence="3" type="ORF">ACFL27_11760</name>
</gene>
<feature type="domain" description="Solute-binding protein family 3/N-terminal" evidence="2">
    <location>
        <begin position="37"/>
        <end position="260"/>
    </location>
</feature>
<dbReference type="InterPro" id="IPR001638">
    <property type="entry name" value="Solute-binding_3/MltF_N"/>
</dbReference>
<proteinExistence type="predicted"/>
<comment type="caution">
    <text evidence="3">The sequence shown here is derived from an EMBL/GenBank/DDBJ whole genome shotgun (WGS) entry which is preliminary data.</text>
</comment>
<dbReference type="PANTHER" id="PTHR35936">
    <property type="entry name" value="MEMBRANE-BOUND LYTIC MUREIN TRANSGLYCOSYLASE F"/>
    <property type="match status" value="1"/>
</dbReference>
<dbReference type="SUPFAM" id="SSF53850">
    <property type="entry name" value="Periplasmic binding protein-like II"/>
    <property type="match status" value="1"/>
</dbReference>
<accession>A0ABV6YXF8</accession>
<evidence type="ECO:0000313" key="3">
    <source>
        <dbReference type="EMBL" id="MFC1850860.1"/>
    </source>
</evidence>
<dbReference type="Pfam" id="PF00497">
    <property type="entry name" value="SBP_bac_3"/>
    <property type="match status" value="1"/>
</dbReference>
<protein>
    <submittedName>
        <fullName evidence="3">Substrate-binding periplasmic protein</fullName>
    </submittedName>
</protein>
<dbReference type="Gene3D" id="3.40.190.10">
    <property type="entry name" value="Periplasmic binding protein-like II"/>
    <property type="match status" value="2"/>
</dbReference>
<sequence>MTLQNRTNHLAGIFLVLVFLISPPAAVSAEDVVLMLSNNNWPPFFFGRESDTEKGIAREILEHCLTKMGYAFEFKFYTLRRMHHYMEQGKLDIAIYSYKKSREAYLIYGQEPLFSAVYRPIVRADSDIKISSISDFDNYKLGHLAGLQYSDEFFEYTMKRAKEGTLVIMPSEEVVLDLLLKQHIDVFVSTDTSILYRAKQRGILDKIKILDFEIRTSIYRVTFSKKSKSIKNKKDFLKQLDQCIRTLKAEGHYKKILDKYR</sequence>